<dbReference type="EMBL" id="FOCM01000003">
    <property type="protein sequence ID" value="SEN32503.1"/>
    <property type="molecule type" value="Genomic_DNA"/>
</dbReference>
<accession>A0A1H8FL54</accession>
<organism evidence="3 4">
    <name type="scientific">Palleronia pelagia</name>
    <dbReference type="NCBI Taxonomy" id="387096"/>
    <lineage>
        <taxon>Bacteria</taxon>
        <taxon>Pseudomonadati</taxon>
        <taxon>Pseudomonadota</taxon>
        <taxon>Alphaproteobacteria</taxon>
        <taxon>Rhodobacterales</taxon>
        <taxon>Roseobacteraceae</taxon>
        <taxon>Palleronia</taxon>
    </lineage>
</organism>
<evidence type="ECO:0000313" key="3">
    <source>
        <dbReference type="EMBL" id="SEN32503.1"/>
    </source>
</evidence>
<dbReference type="Gene3D" id="2.170.16.10">
    <property type="entry name" value="Hedgehog/Intein (Hint) domain"/>
    <property type="match status" value="1"/>
</dbReference>
<proteinExistence type="predicted"/>
<dbReference type="InterPro" id="IPR028992">
    <property type="entry name" value="Hedgehog/Intein_dom"/>
</dbReference>
<feature type="region of interest" description="Disordered" evidence="1">
    <location>
        <begin position="365"/>
        <end position="403"/>
    </location>
</feature>
<gene>
    <name evidence="3" type="ORF">SAMN04488011_103382</name>
</gene>
<feature type="domain" description="Hedgehog/Intein (Hint)" evidence="2">
    <location>
        <begin position="159"/>
        <end position="296"/>
    </location>
</feature>
<dbReference type="Proteomes" id="UP000199372">
    <property type="component" value="Unassembled WGS sequence"/>
</dbReference>
<dbReference type="InterPro" id="IPR006141">
    <property type="entry name" value="Intein_N"/>
</dbReference>
<dbReference type="PROSITE" id="PS50817">
    <property type="entry name" value="INTEIN_N_TER"/>
    <property type="match status" value="1"/>
</dbReference>
<dbReference type="AlphaFoldDB" id="A0A1H8FL54"/>
<evidence type="ECO:0000313" key="4">
    <source>
        <dbReference type="Proteomes" id="UP000199372"/>
    </source>
</evidence>
<dbReference type="SUPFAM" id="SSF51294">
    <property type="entry name" value="Hedgehog/intein (Hint) domain"/>
    <property type="match status" value="1"/>
</dbReference>
<protein>
    <submittedName>
        <fullName evidence="3">Hint domain-containing protein</fullName>
    </submittedName>
</protein>
<dbReference type="Pfam" id="PF13403">
    <property type="entry name" value="Hint_2"/>
    <property type="match status" value="1"/>
</dbReference>
<reference evidence="4" key="1">
    <citation type="submission" date="2016-10" db="EMBL/GenBank/DDBJ databases">
        <authorList>
            <person name="Varghese N."/>
            <person name="Submissions S."/>
        </authorList>
    </citation>
    <scope>NUCLEOTIDE SEQUENCE [LARGE SCALE GENOMIC DNA]</scope>
    <source>
        <strain evidence="4">DSM 26893</strain>
    </source>
</reference>
<sequence>MPSRSIFLQDVFAFNGSLLSLGSSFVVTSFSPIPDPDLTFEDDDDDAVFEPSEAATIGGDPITDAASGTVTAGVSIGSLLTVNLSTSVPVNVLETASTTNVHYPEGDQAELLDALVTDVLATPGIGSTLSLLGITDVAAYVEQNALLTFDLSGEIAIPVCFAAGTRILTQQGEIDVKDLRVGDQVITRDHGFRPVRWIGAQTVRAAGKFAPIVFGPGAVGNHKRLVVSPEHRILLQHDTIDLLTGSPEAFTAAKHLVDGTSVRRVPGGEIEYFHILLDHHEIIYADQALCETFYPGSVAMRALHPGARKDLLSRFPDLGRPGAGSWQLARRALTRRETAVVLRAMRDERAAKAFNVGPVIPRKPGFGVRARPAPDASVSRPGARGADCRSSWSRTASVPAQGR</sequence>
<dbReference type="InterPro" id="IPR036844">
    <property type="entry name" value="Hint_dom_sf"/>
</dbReference>
<name>A0A1H8FL54_9RHOB</name>
<evidence type="ECO:0000259" key="2">
    <source>
        <dbReference type="Pfam" id="PF13403"/>
    </source>
</evidence>
<evidence type="ECO:0000256" key="1">
    <source>
        <dbReference type="SAM" id="MobiDB-lite"/>
    </source>
</evidence>
<dbReference type="GO" id="GO:0016539">
    <property type="term" value="P:intein-mediated protein splicing"/>
    <property type="evidence" value="ECO:0007669"/>
    <property type="project" value="InterPro"/>
</dbReference>
<feature type="compositionally biased region" description="Polar residues" evidence="1">
    <location>
        <begin position="390"/>
        <end position="403"/>
    </location>
</feature>
<keyword evidence="4" id="KW-1185">Reference proteome</keyword>